<feature type="chain" id="PRO_5043801316" evidence="2">
    <location>
        <begin position="30"/>
        <end position="265"/>
    </location>
</feature>
<dbReference type="Proteomes" id="UP001431776">
    <property type="component" value="Unassembled WGS sequence"/>
</dbReference>
<dbReference type="InterPro" id="IPR050546">
    <property type="entry name" value="Glycosyl_Hydrlase_16"/>
</dbReference>
<dbReference type="Pfam" id="PF00722">
    <property type="entry name" value="Glyco_hydro_16"/>
    <property type="match status" value="1"/>
</dbReference>
<accession>A0AAW6U1J9</accession>
<keyword evidence="5" id="KW-1185">Reference proteome</keyword>
<proteinExistence type="inferred from homology"/>
<gene>
    <name evidence="4" type="ORF">QJ522_17075</name>
</gene>
<feature type="domain" description="GH16" evidence="3">
    <location>
        <begin position="27"/>
        <end position="264"/>
    </location>
</feature>
<evidence type="ECO:0000259" key="3">
    <source>
        <dbReference type="PROSITE" id="PS51762"/>
    </source>
</evidence>
<dbReference type="PANTHER" id="PTHR10963">
    <property type="entry name" value="GLYCOSYL HYDROLASE-RELATED"/>
    <property type="match status" value="1"/>
</dbReference>
<sequence>MNRPPHRPDRIVLVSAILAAAALVGPVQAADEFLPALAEGHRWQLAWSDEFDGTEIDQSKWDVMGDWKRRDGFWVKEDAYLDGQGHLILRTKKDGDRYTCGAVRTRGKFEHRYGYWVCRCKFPTQPGHWPAFWLYTDTVGRVGDDGRDGTEIDIMEKPWREDRITQNLHWDGYGQDHRHVGTTFTVPGLSEGFHTFGLYWTPDEYVFYVNGQETWRTSAGGVSQVPLYAKLTEEIGKWGGDIAEAKLPDHFVVDYVRVYDVVDEP</sequence>
<name>A0AAW6U1J9_9BACT</name>
<dbReference type="PROSITE" id="PS51762">
    <property type="entry name" value="GH16_2"/>
    <property type="match status" value="1"/>
</dbReference>
<dbReference type="CDD" id="cd08023">
    <property type="entry name" value="GH16_laminarinase_like"/>
    <property type="match status" value="1"/>
</dbReference>
<dbReference type="AlphaFoldDB" id="A0AAW6U1J9"/>
<feature type="signal peptide" evidence="2">
    <location>
        <begin position="1"/>
        <end position="29"/>
    </location>
</feature>
<dbReference type="InterPro" id="IPR000757">
    <property type="entry name" value="Beta-glucanase-like"/>
</dbReference>
<reference evidence="4" key="1">
    <citation type="submission" date="2023-05" db="EMBL/GenBank/DDBJ databases">
        <title>Anaerotaeda fermentans gen. nov., sp. nov., a novel anaerobic planctomycete of the new family within the order Sedimentisphaerales isolated from Taman Peninsula, Russia.</title>
        <authorList>
            <person name="Khomyakova M.A."/>
            <person name="Merkel A.Y."/>
            <person name="Slobodkin A.I."/>
        </authorList>
    </citation>
    <scope>NUCLEOTIDE SEQUENCE</scope>
    <source>
        <strain evidence="4">M17dextr</strain>
    </source>
</reference>
<keyword evidence="4" id="KW-0378">Hydrolase</keyword>
<dbReference type="RefSeq" id="WP_349246185.1">
    <property type="nucleotide sequence ID" value="NZ_JASCXX010000024.1"/>
</dbReference>
<dbReference type="Gene3D" id="2.60.120.200">
    <property type="match status" value="1"/>
</dbReference>
<evidence type="ECO:0000256" key="1">
    <source>
        <dbReference type="ARBA" id="ARBA00006865"/>
    </source>
</evidence>
<dbReference type="GO" id="GO:0004553">
    <property type="term" value="F:hydrolase activity, hydrolyzing O-glycosyl compounds"/>
    <property type="evidence" value="ECO:0007669"/>
    <property type="project" value="InterPro"/>
</dbReference>
<evidence type="ECO:0000313" key="5">
    <source>
        <dbReference type="Proteomes" id="UP001431776"/>
    </source>
</evidence>
<dbReference type="EMBL" id="JASCXX010000024">
    <property type="protein sequence ID" value="MDI6450775.1"/>
    <property type="molecule type" value="Genomic_DNA"/>
</dbReference>
<dbReference type="GO" id="GO:0005975">
    <property type="term" value="P:carbohydrate metabolic process"/>
    <property type="evidence" value="ECO:0007669"/>
    <property type="project" value="InterPro"/>
</dbReference>
<keyword evidence="2" id="KW-0732">Signal</keyword>
<evidence type="ECO:0000256" key="2">
    <source>
        <dbReference type="SAM" id="SignalP"/>
    </source>
</evidence>
<dbReference type="InterPro" id="IPR013320">
    <property type="entry name" value="ConA-like_dom_sf"/>
</dbReference>
<comment type="similarity">
    <text evidence="1">Belongs to the glycosyl hydrolase 16 family.</text>
</comment>
<comment type="caution">
    <text evidence="4">The sequence shown here is derived from an EMBL/GenBank/DDBJ whole genome shotgun (WGS) entry which is preliminary data.</text>
</comment>
<organism evidence="4 5">
    <name type="scientific">Anaerobaca lacustris</name>
    <dbReference type="NCBI Taxonomy" id="3044600"/>
    <lineage>
        <taxon>Bacteria</taxon>
        <taxon>Pseudomonadati</taxon>
        <taxon>Planctomycetota</taxon>
        <taxon>Phycisphaerae</taxon>
        <taxon>Sedimentisphaerales</taxon>
        <taxon>Anaerobacaceae</taxon>
        <taxon>Anaerobaca</taxon>
    </lineage>
</organism>
<dbReference type="SUPFAM" id="SSF49899">
    <property type="entry name" value="Concanavalin A-like lectins/glucanases"/>
    <property type="match status" value="1"/>
</dbReference>
<evidence type="ECO:0000313" key="4">
    <source>
        <dbReference type="EMBL" id="MDI6450775.1"/>
    </source>
</evidence>
<protein>
    <submittedName>
        <fullName evidence="4">Glycoside hydrolase family 16 protein</fullName>
    </submittedName>
</protein>
<dbReference type="PANTHER" id="PTHR10963:SF55">
    <property type="entry name" value="GLYCOSIDE HYDROLASE FAMILY 16 PROTEIN"/>
    <property type="match status" value="1"/>
</dbReference>